<evidence type="ECO:0000256" key="1">
    <source>
        <dbReference type="ARBA" id="ARBA00003565"/>
    </source>
</evidence>
<dbReference type="SUPFAM" id="SSF52833">
    <property type="entry name" value="Thioredoxin-like"/>
    <property type="match status" value="1"/>
</dbReference>
<evidence type="ECO:0000259" key="8">
    <source>
        <dbReference type="PROSITE" id="PS51352"/>
    </source>
</evidence>
<dbReference type="EMBL" id="MCGG01000018">
    <property type="protein sequence ID" value="OEJ67883.1"/>
    <property type="molecule type" value="Genomic_DNA"/>
</dbReference>
<dbReference type="InterPro" id="IPR036249">
    <property type="entry name" value="Thioredoxin-like_sf"/>
</dbReference>
<organism evidence="9 10">
    <name type="scientific">Magnetovibrio blakemorei</name>
    <dbReference type="NCBI Taxonomy" id="28181"/>
    <lineage>
        <taxon>Bacteria</taxon>
        <taxon>Pseudomonadati</taxon>
        <taxon>Pseudomonadota</taxon>
        <taxon>Alphaproteobacteria</taxon>
        <taxon>Rhodospirillales</taxon>
        <taxon>Magnetovibrionaceae</taxon>
        <taxon>Magnetovibrio</taxon>
    </lineage>
</organism>
<dbReference type="Pfam" id="PF13462">
    <property type="entry name" value="Thioredoxin_4"/>
    <property type="match status" value="1"/>
</dbReference>
<reference evidence="10" key="1">
    <citation type="submission" date="2016-07" db="EMBL/GenBank/DDBJ databases">
        <authorList>
            <person name="Florea S."/>
            <person name="Webb J.S."/>
            <person name="Jaromczyk J."/>
            <person name="Schardl C.L."/>
        </authorList>
    </citation>
    <scope>NUCLEOTIDE SEQUENCE [LARGE SCALE GENOMIC DNA]</scope>
    <source>
        <strain evidence="10">MV-1</strain>
    </source>
</reference>
<comment type="similarity">
    <text evidence="2">Belongs to the thioredoxin family. DsbA subfamily.</text>
</comment>
<keyword evidence="5" id="KW-1015">Disulfide bond</keyword>
<protein>
    <recommendedName>
        <fullName evidence="8">Thioredoxin domain-containing protein</fullName>
    </recommendedName>
</protein>
<dbReference type="PANTHER" id="PTHR13887">
    <property type="entry name" value="GLUTATHIONE S-TRANSFERASE KAPPA"/>
    <property type="match status" value="1"/>
</dbReference>
<evidence type="ECO:0000313" key="10">
    <source>
        <dbReference type="Proteomes" id="UP000095347"/>
    </source>
</evidence>
<proteinExistence type="inferred from homology"/>
<dbReference type="InterPro" id="IPR012336">
    <property type="entry name" value="Thioredoxin-like_fold"/>
</dbReference>
<evidence type="ECO:0000256" key="3">
    <source>
        <dbReference type="ARBA" id="ARBA00022729"/>
    </source>
</evidence>
<feature type="domain" description="Thioredoxin" evidence="8">
    <location>
        <begin position="17"/>
        <end position="212"/>
    </location>
</feature>
<evidence type="ECO:0000256" key="5">
    <source>
        <dbReference type="ARBA" id="ARBA00023157"/>
    </source>
</evidence>
<keyword evidence="4" id="KW-0560">Oxidoreductase</keyword>
<dbReference type="Gene3D" id="3.40.30.10">
    <property type="entry name" value="Glutaredoxin"/>
    <property type="match status" value="1"/>
</dbReference>
<dbReference type="OrthoDB" id="8478320at2"/>
<sequence length="217" mass="23558">MSIYSINAHFTKSLASAAFVAMAVLFSAPQLARAEMAPINDALAEMSIGSPDAPVTLNEYSSLTCGHCANFHIKTLPELKKNYVDTGKVRIVFHDFPLDNLAFAAAMIARCSGTARHFELFDRLYHTQENWARSDDPRSALIAIARFSGLTAEDVDQCLSSQELAKGVQAASQTDQGLYDITSTPTFVLDGKKIVGAQSYDDFKDILDKALATKGAK</sequence>
<dbReference type="STRING" id="28181.BEN30_07705"/>
<gene>
    <name evidence="9" type="ORF">BEN30_07705</name>
</gene>
<feature type="signal peptide" evidence="7">
    <location>
        <begin position="1"/>
        <end position="32"/>
    </location>
</feature>
<keyword evidence="10" id="KW-1185">Reference proteome</keyword>
<evidence type="ECO:0000256" key="4">
    <source>
        <dbReference type="ARBA" id="ARBA00023002"/>
    </source>
</evidence>
<name>A0A1E5Q8U6_9PROT</name>
<evidence type="ECO:0000313" key="9">
    <source>
        <dbReference type="EMBL" id="OEJ67883.1"/>
    </source>
</evidence>
<evidence type="ECO:0000256" key="7">
    <source>
        <dbReference type="SAM" id="SignalP"/>
    </source>
</evidence>
<accession>A0A1E5Q8U6</accession>
<comment type="function">
    <text evidence="1">May be required for disulfide bond formation in some proteins.</text>
</comment>
<dbReference type="PANTHER" id="PTHR13887:SF14">
    <property type="entry name" value="DISULFIDE BOND FORMATION PROTEIN D"/>
    <property type="match status" value="1"/>
</dbReference>
<dbReference type="GO" id="GO:0016491">
    <property type="term" value="F:oxidoreductase activity"/>
    <property type="evidence" value="ECO:0007669"/>
    <property type="project" value="UniProtKB-KW"/>
</dbReference>
<keyword evidence="6" id="KW-0676">Redox-active center</keyword>
<dbReference type="AlphaFoldDB" id="A0A1E5Q8U6"/>
<keyword evidence="3 7" id="KW-0732">Signal</keyword>
<feature type="chain" id="PRO_5009184163" description="Thioredoxin domain-containing protein" evidence="7">
    <location>
        <begin position="33"/>
        <end position="217"/>
    </location>
</feature>
<evidence type="ECO:0000256" key="2">
    <source>
        <dbReference type="ARBA" id="ARBA00005791"/>
    </source>
</evidence>
<comment type="caution">
    <text evidence="9">The sequence shown here is derived from an EMBL/GenBank/DDBJ whole genome shotgun (WGS) entry which is preliminary data.</text>
</comment>
<evidence type="ECO:0000256" key="6">
    <source>
        <dbReference type="ARBA" id="ARBA00023284"/>
    </source>
</evidence>
<dbReference type="PROSITE" id="PS51352">
    <property type="entry name" value="THIOREDOXIN_2"/>
    <property type="match status" value="1"/>
</dbReference>
<dbReference type="InterPro" id="IPR013766">
    <property type="entry name" value="Thioredoxin_domain"/>
</dbReference>
<dbReference type="Proteomes" id="UP000095347">
    <property type="component" value="Unassembled WGS sequence"/>
</dbReference>
<dbReference type="RefSeq" id="WP_069957472.1">
    <property type="nucleotide sequence ID" value="NZ_MCGG01000018.1"/>
</dbReference>